<proteinExistence type="predicted"/>
<dbReference type="Proteomes" id="UP000268233">
    <property type="component" value="Unassembled WGS sequence"/>
</dbReference>
<protein>
    <submittedName>
        <fullName evidence="1">Uncharacterized protein</fullName>
    </submittedName>
</protein>
<keyword evidence="2" id="KW-1185">Reference proteome</keyword>
<name>A0A495R7X3_9EURY</name>
<comment type="caution">
    <text evidence="1">The sequence shown here is derived from an EMBL/GenBank/DDBJ whole genome shotgun (WGS) entry which is preliminary data.</text>
</comment>
<reference evidence="1 2" key="1">
    <citation type="submission" date="2018-10" db="EMBL/GenBank/DDBJ databases">
        <title>Genomic Encyclopedia of Archaeal and Bacterial Type Strains, Phase II (KMG-II): from individual species to whole genera.</title>
        <authorList>
            <person name="Goeker M."/>
        </authorList>
    </citation>
    <scope>NUCLEOTIDE SEQUENCE [LARGE SCALE GENOMIC DNA]</scope>
    <source>
        <strain evidence="1 2">DSM 11927</strain>
    </source>
</reference>
<evidence type="ECO:0000313" key="1">
    <source>
        <dbReference type="EMBL" id="RKS83349.1"/>
    </source>
</evidence>
<gene>
    <name evidence="1" type="ORF">BDK61_2731</name>
</gene>
<dbReference type="EMBL" id="RBWW01000001">
    <property type="protein sequence ID" value="RKS83349.1"/>
    <property type="molecule type" value="Genomic_DNA"/>
</dbReference>
<organism evidence="1 2">
    <name type="scientific">Haloarcula quadrata</name>
    <dbReference type="NCBI Taxonomy" id="182779"/>
    <lineage>
        <taxon>Archaea</taxon>
        <taxon>Methanobacteriati</taxon>
        <taxon>Methanobacteriota</taxon>
        <taxon>Stenosarchaea group</taxon>
        <taxon>Halobacteria</taxon>
        <taxon>Halobacteriales</taxon>
        <taxon>Haloarculaceae</taxon>
        <taxon>Haloarcula</taxon>
    </lineage>
</organism>
<dbReference type="AlphaFoldDB" id="A0A495R7X3"/>
<evidence type="ECO:0000313" key="2">
    <source>
        <dbReference type="Proteomes" id="UP000268233"/>
    </source>
</evidence>
<sequence length="70" mass="7629">MRPIQMRFRTGKRAIPSECEQCGVTSRGAVVHQFGDELLYVDCAAPSDCSRCGTDTSKLTLAGEWLCTAC</sequence>
<accession>A0A495R7X3</accession>